<dbReference type="Pfam" id="PF00028">
    <property type="entry name" value="Cadherin"/>
    <property type="match status" value="7"/>
</dbReference>
<feature type="domain" description="Cadherin" evidence="13">
    <location>
        <begin position="1119"/>
        <end position="1225"/>
    </location>
</feature>
<feature type="domain" description="Cadherin" evidence="13">
    <location>
        <begin position="472"/>
        <end position="581"/>
    </location>
</feature>
<proteinExistence type="predicted"/>
<organism evidence="14 15">
    <name type="scientific">Ridgeia piscesae</name>
    <name type="common">Tubeworm</name>
    <dbReference type="NCBI Taxonomy" id="27915"/>
    <lineage>
        <taxon>Eukaryota</taxon>
        <taxon>Metazoa</taxon>
        <taxon>Spiralia</taxon>
        <taxon>Lophotrochozoa</taxon>
        <taxon>Annelida</taxon>
        <taxon>Polychaeta</taxon>
        <taxon>Sedentaria</taxon>
        <taxon>Canalipalpata</taxon>
        <taxon>Sabellida</taxon>
        <taxon>Siboglinidae</taxon>
        <taxon>Ridgeia</taxon>
    </lineage>
</organism>
<feature type="chain" id="PRO_5042039314" description="Cadherin domain-containing protein" evidence="12">
    <location>
        <begin position="23"/>
        <end position="1246"/>
    </location>
</feature>
<dbReference type="PANTHER" id="PTHR24026:SF126">
    <property type="entry name" value="PROTOCADHERIN FAT 4"/>
    <property type="match status" value="1"/>
</dbReference>
<dbReference type="FunFam" id="2.60.40.60:FF:000005">
    <property type="entry name" value="Protocadherin 9"/>
    <property type="match status" value="1"/>
</dbReference>
<evidence type="ECO:0000256" key="5">
    <source>
        <dbReference type="ARBA" id="ARBA00022737"/>
    </source>
</evidence>
<dbReference type="InterPro" id="IPR020894">
    <property type="entry name" value="Cadherin_CS"/>
</dbReference>
<dbReference type="Gene3D" id="2.60.40.60">
    <property type="entry name" value="Cadherins"/>
    <property type="match status" value="10"/>
</dbReference>
<feature type="signal peptide" evidence="12">
    <location>
        <begin position="1"/>
        <end position="22"/>
    </location>
</feature>
<dbReference type="FunFam" id="2.60.40.60:FF:000020">
    <property type="entry name" value="Dachsous cadherin-related 1b"/>
    <property type="match status" value="1"/>
</dbReference>
<dbReference type="FunFam" id="2.60.40.60:FF:000116">
    <property type="entry name" value="Dachsous cadherin-related 2"/>
    <property type="match status" value="1"/>
</dbReference>
<evidence type="ECO:0000256" key="4">
    <source>
        <dbReference type="ARBA" id="ARBA00022729"/>
    </source>
</evidence>
<dbReference type="SMART" id="SM00112">
    <property type="entry name" value="CA"/>
    <property type="match status" value="10"/>
</dbReference>
<name>A0AAD9KYX6_RIDPI</name>
<feature type="domain" description="Cadherin" evidence="13">
    <location>
        <begin position="143"/>
        <end position="250"/>
    </location>
</feature>
<feature type="domain" description="Cadherin" evidence="13">
    <location>
        <begin position="33"/>
        <end position="142"/>
    </location>
</feature>
<feature type="domain" description="Cadherin" evidence="13">
    <location>
        <begin position="251"/>
        <end position="364"/>
    </location>
</feature>
<keyword evidence="6 11" id="KW-0106">Calcium</keyword>
<gene>
    <name evidence="14" type="ORF">NP493_468g01016</name>
</gene>
<reference evidence="14" key="1">
    <citation type="journal article" date="2023" name="Mol. Biol. Evol.">
        <title>Third-Generation Sequencing Reveals the Adaptive Role of the Epigenome in Three Deep-Sea Polychaetes.</title>
        <authorList>
            <person name="Perez M."/>
            <person name="Aroh O."/>
            <person name="Sun Y."/>
            <person name="Lan Y."/>
            <person name="Juniper S.K."/>
            <person name="Young C.R."/>
            <person name="Angers B."/>
            <person name="Qian P.Y."/>
        </authorList>
    </citation>
    <scope>NUCLEOTIDE SEQUENCE</scope>
    <source>
        <strain evidence="14">R07B-5</strain>
    </source>
</reference>
<comment type="caution">
    <text evidence="14">The sequence shown here is derived from an EMBL/GenBank/DDBJ whole genome shotgun (WGS) entry which is preliminary data.</text>
</comment>
<feature type="domain" description="Cadherin" evidence="13">
    <location>
        <begin position="683"/>
        <end position="787"/>
    </location>
</feature>
<accession>A0AAD9KYX6</accession>
<dbReference type="PROSITE" id="PS50268">
    <property type="entry name" value="CADHERIN_2"/>
    <property type="match status" value="11"/>
</dbReference>
<dbReference type="PRINTS" id="PR00205">
    <property type="entry name" value="CADHERIN"/>
</dbReference>
<dbReference type="Proteomes" id="UP001209878">
    <property type="component" value="Unassembled WGS sequence"/>
</dbReference>
<dbReference type="CDD" id="cd11304">
    <property type="entry name" value="Cadherin_repeat"/>
    <property type="match status" value="10"/>
</dbReference>
<keyword evidence="4 12" id="KW-0732">Signal</keyword>
<keyword evidence="3" id="KW-0812">Transmembrane</keyword>
<feature type="domain" description="Cadherin" evidence="13">
    <location>
        <begin position="365"/>
        <end position="471"/>
    </location>
</feature>
<keyword evidence="8" id="KW-1133">Transmembrane helix</keyword>
<feature type="domain" description="Cadherin" evidence="13">
    <location>
        <begin position="1015"/>
        <end position="1118"/>
    </location>
</feature>
<protein>
    <recommendedName>
        <fullName evidence="13">Cadherin domain-containing protein</fullName>
    </recommendedName>
</protein>
<dbReference type="GO" id="GO:0005886">
    <property type="term" value="C:plasma membrane"/>
    <property type="evidence" value="ECO:0007669"/>
    <property type="project" value="UniProtKB-SubCell"/>
</dbReference>
<evidence type="ECO:0000256" key="3">
    <source>
        <dbReference type="ARBA" id="ARBA00022692"/>
    </source>
</evidence>
<dbReference type="InterPro" id="IPR002126">
    <property type="entry name" value="Cadherin-like_dom"/>
</dbReference>
<evidence type="ECO:0000256" key="12">
    <source>
        <dbReference type="SAM" id="SignalP"/>
    </source>
</evidence>
<evidence type="ECO:0000259" key="13">
    <source>
        <dbReference type="PROSITE" id="PS50268"/>
    </source>
</evidence>
<keyword evidence="7" id="KW-0130">Cell adhesion</keyword>
<evidence type="ECO:0000256" key="11">
    <source>
        <dbReference type="PROSITE-ProRule" id="PRU00043"/>
    </source>
</evidence>
<dbReference type="GO" id="GO:0005509">
    <property type="term" value="F:calcium ion binding"/>
    <property type="evidence" value="ECO:0007669"/>
    <property type="project" value="UniProtKB-UniRule"/>
</dbReference>
<dbReference type="PROSITE" id="PS00232">
    <property type="entry name" value="CADHERIN_1"/>
    <property type="match status" value="6"/>
</dbReference>
<evidence type="ECO:0000256" key="9">
    <source>
        <dbReference type="ARBA" id="ARBA00023136"/>
    </source>
</evidence>
<dbReference type="AlphaFoldDB" id="A0AAD9KYX6"/>
<evidence type="ECO:0000256" key="2">
    <source>
        <dbReference type="ARBA" id="ARBA00022475"/>
    </source>
</evidence>
<keyword evidence="2" id="KW-1003">Cell membrane</keyword>
<evidence type="ECO:0000256" key="6">
    <source>
        <dbReference type="ARBA" id="ARBA00022837"/>
    </source>
</evidence>
<dbReference type="EMBL" id="JAODUO010000467">
    <property type="protein sequence ID" value="KAK2179885.1"/>
    <property type="molecule type" value="Genomic_DNA"/>
</dbReference>
<keyword evidence="9" id="KW-0472">Membrane</keyword>
<evidence type="ECO:0000256" key="8">
    <source>
        <dbReference type="ARBA" id="ARBA00022989"/>
    </source>
</evidence>
<evidence type="ECO:0000256" key="10">
    <source>
        <dbReference type="ARBA" id="ARBA00023180"/>
    </source>
</evidence>
<sequence length="1246" mass="137551">MPQWNVSSVLFLLLLKALISYCEFVSYVETIHSDSDKDVTSGKVLFNFSTTAIRLDLIPRDGLEGYLQLKSLSNGTYHIVVDRDVDLNELNPTSYPVPNTKEKLQCNYSTPSAGRCQLNRRVKVTSSVTVAIRDVNDKAPFFLCAPYHKVINELTMVSTTVFTFSGLAADYDIDGGISGYNIVSGDEGVFVMSGAASEGCVVLQETLDYDHGPRKYTLNISVTDTGDPPLSNWALLYITLADGDDQNPVFDHNIYHLTLPEKQLTVVNSSFSTDPAISAHDLDLGINDTVAYTLDAGYSHNGISYFSVDHMTGHVIPLHVLDCSEKDQFIIQLKTYQVNNPTSRFSYATLIVTVEDVNDHRPVIQLSSYNVTIPENSPRNYHVLTLQAVDYDRGSNAVFAFHAIDPGGSFDISPHSGVLYVRDPMKLDREVQDTFSVIVYTEETESLERHRSDNVTVTITLSDANDNSPAFMNDTYHFRVTSLAPVNSDVGTVSAADLDQGRNAEVHYQILFATKQAQFIFSLDGTTGMISTRKRLNTPYVDRYVLTIEARDQPVFHSHSRSCVAKVTIEVELANEHAPHFIGAPYHVTVSEATPVGSSFLHLQATDDDGDVDLVYEYLSTHPPCRCFNIDTNSGWVYTLKPLDREQVDSFKLQVTVSDGKYNVTTNINVTVDDVNDNDPEFPVVTYDFNVTEEQPPGVTVGHIQATDHDMGVNAAVEYLIASTRASKDFHLDPETGELTTTMSLDRETVSRYQFLVVARDGGNTSRSVFVSVSVSVTDINDNVPVFSEDTYSVSVVEKSAPGDVLQLQAEDADSANNADIVYVISRGNTSLFGINAEDGTLFTRVTFDLSVARKWRLYSLTIMAYNSASFDGAVVRQNGTAQVTVHIVDLNDNSPVFTRSTYSFIIREDIAVGSTVGRVIAVDNDDSDRNSFPRYWFKDVHSPAARKFMLDSFTGVIRVKHPIDRDTPAADTYFVFTVVASDMVPVHDTSVIHNVTAVVNITILDVNDNAPTFSSDFYTVEVLENVTVGTDIGLIVEAEDRDTLDQLGTSPLSFCLLRVDTLSGHLLLDVSLDYDDRERPSTYTLTLLAVDSGQTPLTGTATIRVDIVNVNDNWPVFNLSEYHFTVAENEAAGHVIGRLHANDPDGDLVTYEIPVGAGDMFAILQNGELRLLSSLDYELSRLHSLVVRASDIYSSSGELLDTPHDTMVSVIVTVEDRNDNMPVFETGRYNVTVAEDTADTTLLKV</sequence>
<dbReference type="PANTHER" id="PTHR24026">
    <property type="entry name" value="FAT ATYPICAL CADHERIN-RELATED"/>
    <property type="match status" value="1"/>
</dbReference>
<dbReference type="GO" id="GO:0007156">
    <property type="term" value="P:homophilic cell adhesion via plasma membrane adhesion molecules"/>
    <property type="evidence" value="ECO:0007669"/>
    <property type="project" value="InterPro"/>
</dbReference>
<evidence type="ECO:0000313" key="14">
    <source>
        <dbReference type="EMBL" id="KAK2179885.1"/>
    </source>
</evidence>
<keyword evidence="15" id="KW-1185">Reference proteome</keyword>
<dbReference type="GO" id="GO:0007163">
    <property type="term" value="P:establishment or maintenance of cell polarity"/>
    <property type="evidence" value="ECO:0007669"/>
    <property type="project" value="UniProtKB-ARBA"/>
</dbReference>
<feature type="domain" description="Cadherin" evidence="13">
    <location>
        <begin position="788"/>
        <end position="898"/>
    </location>
</feature>
<evidence type="ECO:0000256" key="7">
    <source>
        <dbReference type="ARBA" id="ARBA00022889"/>
    </source>
</evidence>
<feature type="domain" description="Cadherin" evidence="13">
    <location>
        <begin position="582"/>
        <end position="682"/>
    </location>
</feature>
<keyword evidence="10" id="KW-0325">Glycoprotein</keyword>
<comment type="subcellular location">
    <subcellularLocation>
        <location evidence="1">Cell membrane</location>
        <topology evidence="1">Single-pass type I membrane protein</topology>
    </subcellularLocation>
</comment>
<evidence type="ECO:0000256" key="1">
    <source>
        <dbReference type="ARBA" id="ARBA00004251"/>
    </source>
</evidence>
<dbReference type="SUPFAM" id="SSF49313">
    <property type="entry name" value="Cadherin-like"/>
    <property type="match status" value="10"/>
</dbReference>
<feature type="domain" description="Cadherin" evidence="13">
    <location>
        <begin position="899"/>
        <end position="1014"/>
    </location>
</feature>
<keyword evidence="5" id="KW-0677">Repeat</keyword>
<evidence type="ECO:0000313" key="15">
    <source>
        <dbReference type="Proteomes" id="UP001209878"/>
    </source>
</evidence>
<dbReference type="InterPro" id="IPR015919">
    <property type="entry name" value="Cadherin-like_sf"/>
</dbReference>